<feature type="chain" id="PRO_5023049777" description="PorT family protein" evidence="2">
    <location>
        <begin position="23"/>
        <end position="294"/>
    </location>
</feature>
<keyword evidence="4" id="KW-1185">Reference proteome</keyword>
<name>A0A5C6YZL7_9FLAO</name>
<dbReference type="RefSeq" id="WP_111844379.1">
    <property type="nucleotide sequence ID" value="NZ_UEGI01000006.1"/>
</dbReference>
<feature type="region of interest" description="Disordered" evidence="1">
    <location>
        <begin position="98"/>
        <end position="121"/>
    </location>
</feature>
<sequence length="294" mass="33123">MKNSIYFLSIFLAAIFSSTVNAQETVAESTEITTSEKIDHPLGLRVKKDGVDYLIYSDQNLAPNFEDYRKINYQVYFRKIQHPVKEIDGKKYQLITIPGSSKTQDQTPKSESLQYPNSGTTVSSKDYDKNFWIEESVIEKNTNTEYYKFANQVFSGLLTAPFKYRLKLGNAPESLIDGDFNVAPFIGWKWRLSNQNPYYVAPFIFAGVTTLNYNSANNSGITDESVIENGTGITYGAGISFRIGSVSPGIILGFDHSLGNLGSTFTYKDKAWLSFSVNYDFFKPKKETKTEDGQ</sequence>
<evidence type="ECO:0000313" key="3">
    <source>
        <dbReference type="EMBL" id="TXD72712.1"/>
    </source>
</evidence>
<evidence type="ECO:0008006" key="5">
    <source>
        <dbReference type="Google" id="ProtNLM"/>
    </source>
</evidence>
<dbReference type="EMBL" id="VORT01000007">
    <property type="protein sequence ID" value="TXD72712.1"/>
    <property type="molecule type" value="Genomic_DNA"/>
</dbReference>
<proteinExistence type="predicted"/>
<organism evidence="3 4">
    <name type="scientific">Aequorivita antarctica</name>
    <dbReference type="NCBI Taxonomy" id="153266"/>
    <lineage>
        <taxon>Bacteria</taxon>
        <taxon>Pseudomonadati</taxon>
        <taxon>Bacteroidota</taxon>
        <taxon>Flavobacteriia</taxon>
        <taxon>Flavobacteriales</taxon>
        <taxon>Flavobacteriaceae</taxon>
        <taxon>Aequorivita</taxon>
    </lineage>
</organism>
<comment type="caution">
    <text evidence="3">The sequence shown here is derived from an EMBL/GenBank/DDBJ whole genome shotgun (WGS) entry which is preliminary data.</text>
</comment>
<evidence type="ECO:0000313" key="4">
    <source>
        <dbReference type="Proteomes" id="UP000321497"/>
    </source>
</evidence>
<feature type="signal peptide" evidence="2">
    <location>
        <begin position="1"/>
        <end position="22"/>
    </location>
</feature>
<dbReference type="Proteomes" id="UP000321497">
    <property type="component" value="Unassembled WGS sequence"/>
</dbReference>
<dbReference type="OrthoDB" id="1158431at2"/>
<keyword evidence="2" id="KW-0732">Signal</keyword>
<gene>
    <name evidence="3" type="ORF">ESU54_10850</name>
</gene>
<evidence type="ECO:0000256" key="1">
    <source>
        <dbReference type="SAM" id="MobiDB-lite"/>
    </source>
</evidence>
<dbReference type="AlphaFoldDB" id="A0A5C6YZL7"/>
<protein>
    <recommendedName>
        <fullName evidence="5">PorT family protein</fullName>
    </recommendedName>
</protein>
<accession>A0A5C6YZL7</accession>
<reference evidence="3 4" key="1">
    <citation type="submission" date="2019-08" db="EMBL/GenBank/DDBJ databases">
        <title>Genome of Aequorivita antarctica SW49 (type strain).</title>
        <authorList>
            <person name="Bowman J.P."/>
        </authorList>
    </citation>
    <scope>NUCLEOTIDE SEQUENCE [LARGE SCALE GENOMIC DNA]</scope>
    <source>
        <strain evidence="3 4">SW49</strain>
    </source>
</reference>
<evidence type="ECO:0000256" key="2">
    <source>
        <dbReference type="SAM" id="SignalP"/>
    </source>
</evidence>